<evidence type="ECO:0000256" key="5">
    <source>
        <dbReference type="PROSITE-ProRule" id="PRU00169"/>
    </source>
</evidence>
<dbReference type="PANTHER" id="PTHR45339:SF1">
    <property type="entry name" value="HYBRID SIGNAL TRANSDUCTION HISTIDINE KINASE J"/>
    <property type="match status" value="1"/>
</dbReference>
<keyword evidence="3 5" id="KW-0597">Phosphoprotein</keyword>
<dbReference type="Proteomes" id="UP001083770">
    <property type="component" value="Unassembled WGS sequence"/>
</dbReference>
<keyword evidence="9" id="KW-1185">Reference proteome</keyword>
<dbReference type="PROSITE" id="PS50110">
    <property type="entry name" value="RESPONSE_REGULATORY"/>
    <property type="match status" value="1"/>
</dbReference>
<dbReference type="InterPro" id="IPR003594">
    <property type="entry name" value="HATPase_dom"/>
</dbReference>
<dbReference type="SUPFAM" id="SSF55874">
    <property type="entry name" value="ATPase domain of HSP90 chaperone/DNA topoisomerase II/histidine kinase"/>
    <property type="match status" value="1"/>
</dbReference>
<dbReference type="InterPro" id="IPR001789">
    <property type="entry name" value="Sig_transdc_resp-reg_receiver"/>
</dbReference>
<dbReference type="InterPro" id="IPR011006">
    <property type="entry name" value="CheY-like_superfamily"/>
</dbReference>
<dbReference type="PANTHER" id="PTHR45339">
    <property type="entry name" value="HYBRID SIGNAL TRANSDUCTION HISTIDINE KINASE J"/>
    <property type="match status" value="1"/>
</dbReference>
<reference evidence="8" key="1">
    <citation type="submission" date="2022-12" db="EMBL/GenBank/DDBJ databases">
        <title>Bacterial isolates from different developmental stages of Nematostella vectensis.</title>
        <authorList>
            <person name="Fraune S."/>
        </authorList>
    </citation>
    <scope>NUCLEOTIDE SEQUENCE</scope>
    <source>
        <strain evidence="8">G21632-S1</strain>
    </source>
</reference>
<evidence type="ECO:0000256" key="2">
    <source>
        <dbReference type="ARBA" id="ARBA00012438"/>
    </source>
</evidence>
<dbReference type="InterPro" id="IPR004358">
    <property type="entry name" value="Sig_transdc_His_kin-like_C"/>
</dbReference>
<dbReference type="Gene3D" id="3.40.50.2300">
    <property type="match status" value="1"/>
</dbReference>
<evidence type="ECO:0000259" key="7">
    <source>
        <dbReference type="PROSITE" id="PS50110"/>
    </source>
</evidence>
<name>A0ABT4LVQ6_9PROT</name>
<dbReference type="Pfam" id="PF02518">
    <property type="entry name" value="HATPase_c"/>
    <property type="match status" value="1"/>
</dbReference>
<dbReference type="Gene3D" id="3.30.565.10">
    <property type="entry name" value="Histidine kinase-like ATPase, C-terminal domain"/>
    <property type="match status" value="1"/>
</dbReference>
<organism evidence="8 9">
    <name type="scientific">Henriciella marina</name>
    <dbReference type="NCBI Taxonomy" id="453851"/>
    <lineage>
        <taxon>Bacteria</taxon>
        <taxon>Pseudomonadati</taxon>
        <taxon>Pseudomonadota</taxon>
        <taxon>Alphaproteobacteria</taxon>
        <taxon>Hyphomonadales</taxon>
        <taxon>Hyphomonadaceae</taxon>
        <taxon>Henriciella</taxon>
    </lineage>
</organism>
<dbReference type="SMART" id="SM00387">
    <property type="entry name" value="HATPase_c"/>
    <property type="match status" value="1"/>
</dbReference>
<dbReference type="SUPFAM" id="SSF52172">
    <property type="entry name" value="CheY-like"/>
    <property type="match status" value="1"/>
</dbReference>
<dbReference type="InterPro" id="IPR036097">
    <property type="entry name" value="HisK_dim/P_sf"/>
</dbReference>
<dbReference type="InterPro" id="IPR003661">
    <property type="entry name" value="HisK_dim/P_dom"/>
</dbReference>
<dbReference type="SMART" id="SM00388">
    <property type="entry name" value="HisKA"/>
    <property type="match status" value="1"/>
</dbReference>
<dbReference type="EC" id="2.7.13.3" evidence="2"/>
<dbReference type="CDD" id="cd16922">
    <property type="entry name" value="HATPase_EvgS-ArcB-TorS-like"/>
    <property type="match status" value="1"/>
</dbReference>
<dbReference type="SUPFAM" id="SSF47384">
    <property type="entry name" value="Homodimeric domain of signal transducing histidine kinase"/>
    <property type="match status" value="1"/>
</dbReference>
<dbReference type="InterPro" id="IPR036890">
    <property type="entry name" value="HATPase_C_sf"/>
</dbReference>
<dbReference type="Pfam" id="PF00512">
    <property type="entry name" value="HisKA"/>
    <property type="match status" value="1"/>
</dbReference>
<dbReference type="CDD" id="cd17546">
    <property type="entry name" value="REC_hyHK_CKI1_RcsC-like"/>
    <property type="match status" value="1"/>
</dbReference>
<dbReference type="EMBL" id="JAPWGW010000003">
    <property type="protein sequence ID" value="MCZ4298459.1"/>
    <property type="molecule type" value="Genomic_DNA"/>
</dbReference>
<protein>
    <recommendedName>
        <fullName evidence="2">histidine kinase</fullName>
        <ecNumber evidence="2">2.7.13.3</ecNumber>
    </recommendedName>
</protein>
<dbReference type="Gene3D" id="1.10.287.130">
    <property type="match status" value="1"/>
</dbReference>
<dbReference type="PROSITE" id="PS50109">
    <property type="entry name" value="HIS_KIN"/>
    <property type="match status" value="1"/>
</dbReference>
<evidence type="ECO:0000313" key="9">
    <source>
        <dbReference type="Proteomes" id="UP001083770"/>
    </source>
</evidence>
<gene>
    <name evidence="8" type="ORF">O4G74_10345</name>
</gene>
<feature type="modified residue" description="4-aspartylphosphate" evidence="5">
    <location>
        <position position="457"/>
    </location>
</feature>
<evidence type="ECO:0000256" key="1">
    <source>
        <dbReference type="ARBA" id="ARBA00000085"/>
    </source>
</evidence>
<dbReference type="SMART" id="SM00448">
    <property type="entry name" value="REC"/>
    <property type="match status" value="1"/>
</dbReference>
<accession>A0ABT4LVQ6</accession>
<dbReference type="RefSeq" id="WP_269402533.1">
    <property type="nucleotide sequence ID" value="NZ_JAPWGW010000003.1"/>
</dbReference>
<evidence type="ECO:0000313" key="8">
    <source>
        <dbReference type="EMBL" id="MCZ4298459.1"/>
    </source>
</evidence>
<feature type="domain" description="Response regulatory" evidence="7">
    <location>
        <begin position="408"/>
        <end position="525"/>
    </location>
</feature>
<comment type="catalytic activity">
    <reaction evidence="1">
        <text>ATP + protein L-histidine = ADP + protein N-phospho-L-histidine.</text>
        <dbReference type="EC" id="2.7.13.3"/>
    </reaction>
</comment>
<evidence type="ECO:0000259" key="6">
    <source>
        <dbReference type="PROSITE" id="PS50109"/>
    </source>
</evidence>
<keyword evidence="4" id="KW-0902">Two-component regulatory system</keyword>
<evidence type="ECO:0000256" key="3">
    <source>
        <dbReference type="ARBA" id="ARBA00022553"/>
    </source>
</evidence>
<evidence type="ECO:0000256" key="4">
    <source>
        <dbReference type="ARBA" id="ARBA00023012"/>
    </source>
</evidence>
<dbReference type="PRINTS" id="PR00344">
    <property type="entry name" value="BCTRLSENSOR"/>
</dbReference>
<dbReference type="InterPro" id="IPR005467">
    <property type="entry name" value="His_kinase_dom"/>
</dbReference>
<comment type="caution">
    <text evidence="8">The sequence shown here is derived from an EMBL/GenBank/DDBJ whole genome shotgun (WGS) entry which is preliminary data.</text>
</comment>
<proteinExistence type="predicted"/>
<dbReference type="Pfam" id="PF00072">
    <property type="entry name" value="Response_reg"/>
    <property type="match status" value="1"/>
</dbReference>
<feature type="domain" description="Histidine kinase" evidence="6">
    <location>
        <begin position="154"/>
        <end position="376"/>
    </location>
</feature>
<dbReference type="CDD" id="cd00082">
    <property type="entry name" value="HisKA"/>
    <property type="match status" value="1"/>
</dbReference>
<sequence length="556" mass="61396">MAHRNEINLSLNQVLDAVAGIENGFALHGPNFELLFVNETARLHFPEFYAQLSAGRNLDEAMLASTRSIIEDSERFSTVDYSRQLVEKIRSFGTIDVQTSEGNTIKASFSPMPDGNVLCLSHDITDIQENQRKLRHAKREAQAASEAKSEFLASMSHEIRTPLNGILGMAQALASRQLDTDEREMVGAILDCSKSLMTLLNDILDLSKIEAGKLDIAPIADDFRHKLKRTERFYRPKAEEKGLFLRVIVDKSVPSVLEFDPVRFRQCIDNLVSNALKFTSEGGVIVAATCEPTDREGHVRLKIHVSDTGIGMDEGQVASLFENFQQADRSTTRIYGGTGLGLAITRKLARMMGGDVSVVSKPGKGSIFTLSFEATLPEYAAPPQIPESFKPHEVKVRDERVVDFRGKTALVVDDNRINRRVARLFIEPVGLHVLEASSGEEALEVLQTSKIDIVLLDIHMPKMDGPETLKRLREMGGAFESVPVIALTADAMAGDRERYMKMGMSDYVSKPIDERELIATMSRCMSAAGPEVAAQRNAEDAETLGALDSLIQRMSA</sequence>